<dbReference type="PANTHER" id="PTHR43250">
    <property type="entry name" value="EXODEOXYRIBONUCLEASE III"/>
    <property type="match status" value="1"/>
</dbReference>
<keyword evidence="4 6" id="KW-0460">Magnesium</keyword>
<keyword evidence="2 6" id="KW-0479">Metal-binding</keyword>
<feature type="binding site" evidence="6">
    <location>
        <position position="8"/>
    </location>
    <ligand>
        <name>Mg(2+)</name>
        <dbReference type="ChEBI" id="CHEBI:18420"/>
        <label>1</label>
    </ligand>
</feature>
<dbReference type="GO" id="GO:0008311">
    <property type="term" value="F:double-stranded DNA 3'-5' DNA exonuclease activity"/>
    <property type="evidence" value="ECO:0007669"/>
    <property type="project" value="InterPro"/>
</dbReference>
<dbReference type="Gene3D" id="3.60.10.10">
    <property type="entry name" value="Endonuclease/exonuclease/phosphatase"/>
    <property type="match status" value="1"/>
</dbReference>
<keyword evidence="10" id="KW-1185">Reference proteome</keyword>
<dbReference type="GO" id="GO:0046872">
    <property type="term" value="F:metal ion binding"/>
    <property type="evidence" value="ECO:0007669"/>
    <property type="project" value="UniProtKB-KW"/>
</dbReference>
<dbReference type="InterPro" id="IPR004808">
    <property type="entry name" value="AP_endonuc_1"/>
</dbReference>
<dbReference type="InterPro" id="IPR005135">
    <property type="entry name" value="Endo/exonuclease/phosphatase"/>
</dbReference>
<dbReference type="Proteomes" id="UP000224915">
    <property type="component" value="Unassembled WGS sequence"/>
</dbReference>
<evidence type="ECO:0000256" key="4">
    <source>
        <dbReference type="ARBA" id="ARBA00022842"/>
    </source>
</evidence>
<evidence type="ECO:0000313" key="10">
    <source>
        <dbReference type="Proteomes" id="UP000224915"/>
    </source>
</evidence>
<keyword evidence="6" id="KW-0464">Manganese</keyword>
<name>A0A2A9CY31_9MICO</name>
<gene>
    <name evidence="9" type="ORF">ATL40_0600</name>
</gene>
<dbReference type="AlphaFoldDB" id="A0A2A9CY31"/>
<feature type="active site" description="Proton acceptor" evidence="5">
    <location>
        <position position="263"/>
    </location>
</feature>
<feature type="site" description="Interaction with DNA substrate" evidence="7">
    <location>
        <position position="263"/>
    </location>
</feature>
<feature type="binding site" evidence="6">
    <location>
        <position position="157"/>
    </location>
    <ligand>
        <name>Mg(2+)</name>
        <dbReference type="ChEBI" id="CHEBI:18420"/>
        <label>1</label>
    </ligand>
</feature>
<feature type="active site" evidence="5">
    <location>
        <position position="116"/>
    </location>
</feature>
<evidence type="ECO:0000256" key="5">
    <source>
        <dbReference type="PIRSR" id="PIRSR604808-1"/>
    </source>
</evidence>
<comment type="cofactor">
    <cofactor evidence="6">
        <name>Mg(2+)</name>
        <dbReference type="ChEBI" id="CHEBI:18420"/>
    </cofactor>
    <cofactor evidence="6">
        <name>Mn(2+)</name>
        <dbReference type="ChEBI" id="CHEBI:29035"/>
    </cofactor>
    <text evidence="6">Probably binds two magnesium or manganese ions per subunit.</text>
</comment>
<evidence type="ECO:0000256" key="3">
    <source>
        <dbReference type="ARBA" id="ARBA00022801"/>
    </source>
</evidence>
<sequence>MLTIATFNVNGIRAAVRRGLPAWIEQTAPDVMLLQEVRANEKVLRDLLPGWEIVDVEAAAKGRSGVAIASRVPFAGVRTRLPLPDGAAEPDTDTGRWVEADLALADGRLLTVASAYLHSGTAGTPSMDEKYAHMNRVSARLEHLAAQDLALVAGDINVCHRELDLKNWKGNRKAAGFLPEERAYLDRWYGATAEGGLGLVDLARSVAGEVEGPYTWWSWRGKAFDNDSGWRIDVQMTTPQLAQAATDCWVGRAPSYAERISDHAPVLARYDLTLD</sequence>
<evidence type="ECO:0000256" key="7">
    <source>
        <dbReference type="PIRSR" id="PIRSR604808-3"/>
    </source>
</evidence>
<comment type="caution">
    <text evidence="9">The sequence shown here is derived from an EMBL/GenBank/DDBJ whole genome shotgun (WGS) entry which is preliminary data.</text>
</comment>
<dbReference type="InterPro" id="IPR036691">
    <property type="entry name" value="Endo/exonu/phosph_ase_sf"/>
</dbReference>
<dbReference type="PROSITE" id="PS51435">
    <property type="entry name" value="AP_NUCLEASE_F1_4"/>
    <property type="match status" value="1"/>
</dbReference>
<comment type="similarity">
    <text evidence="1">Belongs to the DNA repair enzymes AP/ExoA family.</text>
</comment>
<dbReference type="Pfam" id="PF03372">
    <property type="entry name" value="Exo_endo_phos"/>
    <property type="match status" value="1"/>
</dbReference>
<keyword evidence="3" id="KW-0378">Hydrolase</keyword>
<dbReference type="EMBL" id="PDJD01000001">
    <property type="protein sequence ID" value="PFG19046.1"/>
    <property type="molecule type" value="Genomic_DNA"/>
</dbReference>
<feature type="site" description="Transition state stabilizer" evidence="7">
    <location>
        <position position="157"/>
    </location>
</feature>
<feature type="site" description="Important for catalytic activity" evidence="7">
    <location>
        <position position="233"/>
    </location>
</feature>
<dbReference type="OrthoDB" id="9803914at2"/>
<feature type="binding site" evidence="6">
    <location>
        <position position="263"/>
    </location>
    <ligand>
        <name>Mg(2+)</name>
        <dbReference type="ChEBI" id="CHEBI:18420"/>
        <label>1</label>
    </ligand>
</feature>
<dbReference type="InterPro" id="IPR037493">
    <property type="entry name" value="ExoIII-like"/>
</dbReference>
<organism evidence="9 10">
    <name type="scientific">Serinibacter salmoneus</name>
    <dbReference type="NCBI Taxonomy" id="556530"/>
    <lineage>
        <taxon>Bacteria</taxon>
        <taxon>Bacillati</taxon>
        <taxon>Actinomycetota</taxon>
        <taxon>Actinomycetes</taxon>
        <taxon>Micrococcales</taxon>
        <taxon>Beutenbergiaceae</taxon>
        <taxon>Serinibacter</taxon>
    </lineage>
</organism>
<dbReference type="PANTHER" id="PTHR43250:SF2">
    <property type="entry name" value="EXODEOXYRIBONUCLEASE III"/>
    <property type="match status" value="1"/>
</dbReference>
<dbReference type="RefSeq" id="WP_098468241.1">
    <property type="nucleotide sequence ID" value="NZ_PDJD01000001.1"/>
</dbReference>
<feature type="binding site" evidence="6">
    <location>
        <position position="155"/>
    </location>
    <ligand>
        <name>Mg(2+)</name>
        <dbReference type="ChEBI" id="CHEBI:18420"/>
        <label>1</label>
    </ligand>
</feature>
<evidence type="ECO:0000256" key="2">
    <source>
        <dbReference type="ARBA" id="ARBA00022723"/>
    </source>
</evidence>
<proteinExistence type="inferred from homology"/>
<evidence type="ECO:0000313" key="9">
    <source>
        <dbReference type="EMBL" id="PFG19046.1"/>
    </source>
</evidence>
<feature type="binding site" evidence="6">
    <location>
        <position position="262"/>
    </location>
    <ligand>
        <name>Mg(2+)</name>
        <dbReference type="ChEBI" id="CHEBI:18420"/>
        <label>1</label>
    </ligand>
</feature>
<dbReference type="SUPFAM" id="SSF56219">
    <property type="entry name" value="DNase I-like"/>
    <property type="match status" value="1"/>
</dbReference>
<reference evidence="9 10" key="1">
    <citation type="submission" date="2017-10" db="EMBL/GenBank/DDBJ databases">
        <title>Sequencing the genomes of 1000 actinobacteria strains.</title>
        <authorList>
            <person name="Klenk H.-P."/>
        </authorList>
    </citation>
    <scope>NUCLEOTIDE SEQUENCE [LARGE SCALE GENOMIC DNA]</scope>
    <source>
        <strain evidence="9 10">DSM 21801</strain>
    </source>
</reference>
<feature type="active site" description="Proton donor/acceptor" evidence="5">
    <location>
        <position position="155"/>
    </location>
</feature>
<feature type="binding site" evidence="6">
    <location>
        <position position="36"/>
    </location>
    <ligand>
        <name>Mg(2+)</name>
        <dbReference type="ChEBI" id="CHEBI:18420"/>
        <label>1</label>
    </ligand>
</feature>
<dbReference type="NCBIfam" id="TIGR00633">
    <property type="entry name" value="xth"/>
    <property type="match status" value="1"/>
</dbReference>
<dbReference type="GO" id="GO:0006281">
    <property type="term" value="P:DNA repair"/>
    <property type="evidence" value="ECO:0007669"/>
    <property type="project" value="InterPro"/>
</dbReference>
<protein>
    <submittedName>
        <fullName evidence="9">Exodeoxyribonuclease-3</fullName>
    </submittedName>
</protein>
<feature type="domain" description="Endonuclease/exonuclease/phosphatase" evidence="8">
    <location>
        <begin position="5"/>
        <end position="263"/>
    </location>
</feature>
<accession>A0A2A9CY31</accession>
<evidence type="ECO:0000256" key="1">
    <source>
        <dbReference type="ARBA" id="ARBA00007092"/>
    </source>
</evidence>
<evidence type="ECO:0000256" key="6">
    <source>
        <dbReference type="PIRSR" id="PIRSR604808-2"/>
    </source>
</evidence>
<evidence type="ECO:0000259" key="8">
    <source>
        <dbReference type="Pfam" id="PF03372"/>
    </source>
</evidence>